<keyword evidence="5 7" id="KW-0472">Membrane</keyword>
<feature type="domain" description="MacB-like periplasmic core" evidence="9">
    <location>
        <begin position="21"/>
        <end position="241"/>
    </location>
</feature>
<keyword evidence="4 7" id="KW-1133">Transmembrane helix</keyword>
<evidence type="ECO:0000256" key="5">
    <source>
        <dbReference type="ARBA" id="ARBA00023136"/>
    </source>
</evidence>
<dbReference type="Proteomes" id="UP000004259">
    <property type="component" value="Unassembled WGS sequence"/>
</dbReference>
<dbReference type="Pfam" id="PF02687">
    <property type="entry name" value="FtsX"/>
    <property type="match status" value="1"/>
</dbReference>
<evidence type="ECO:0000259" key="9">
    <source>
        <dbReference type="Pfam" id="PF12704"/>
    </source>
</evidence>
<proteinExistence type="inferred from homology"/>
<accession>E9SBM9</accession>
<protein>
    <submittedName>
        <fullName evidence="10">Efflux ABC transporter, permease protein</fullName>
    </submittedName>
</protein>
<dbReference type="Pfam" id="PF12704">
    <property type="entry name" value="MacB_PCD"/>
    <property type="match status" value="1"/>
</dbReference>
<reference evidence="10 11" key="1">
    <citation type="submission" date="2011-02" db="EMBL/GenBank/DDBJ databases">
        <authorList>
            <person name="Nelson K.E."/>
            <person name="Sutton G."/>
            <person name="Torralba M."/>
            <person name="Durkin S."/>
            <person name="Harkins D."/>
            <person name="Montgomery R."/>
            <person name="Ziemer C."/>
            <person name="Klaassens E."/>
            <person name="Ocuiv P."/>
            <person name="Morrison M."/>
        </authorList>
    </citation>
    <scope>NUCLEOTIDE SEQUENCE [LARGE SCALE GENOMIC DNA]</scope>
    <source>
        <strain evidence="10 11">8</strain>
    </source>
</reference>
<dbReference type="AlphaFoldDB" id="E9SBM9"/>
<evidence type="ECO:0000313" key="11">
    <source>
        <dbReference type="Proteomes" id="UP000004259"/>
    </source>
</evidence>
<dbReference type="InterPro" id="IPR003838">
    <property type="entry name" value="ABC3_permease_C"/>
</dbReference>
<evidence type="ECO:0000256" key="4">
    <source>
        <dbReference type="ARBA" id="ARBA00022989"/>
    </source>
</evidence>
<sequence>MNFTESIKMAFSSLAINKMRSFLTMLGIIIGISAVITITTIGNSISNTLTNTFNQLGPSKLIIYPEVREEYEGEWEDLPENEQMTLEQIQELINLHPNELTYSCNDMYGAVETVNLNGDPVQAGMLGVSDDYFDQFKKQIVQGRAISKEDMMKQKNTCLVSEFFCEQYFGTTENVIGKTIKYNTLSGSNAGRNLKLTIVGVMEYTDLEKNELGINRARNEQDKLSIKTYIFMPYNTMLKEKSLTAKETILNSAEIGWTNECSKEQAKAYIKDYFDPIYEKNEQWGIEIYDSEDDLKMINTVLNVVTIAISIIAAISLIVGGVGVMNIMLVSILERTREIGVRKALGALNTDIRSQFVIEAIIICLTGGTIGVIIGIVNGVLISKIASMALQTFAAEYAEYIILTVQPSIPAIIISLAFSMLTGLIFGYYPAKRAGNMNPIDALRYE</sequence>
<organism evidence="10 11">
    <name type="scientific">Ruminococcus albus 8</name>
    <dbReference type="NCBI Taxonomy" id="246199"/>
    <lineage>
        <taxon>Bacteria</taxon>
        <taxon>Bacillati</taxon>
        <taxon>Bacillota</taxon>
        <taxon>Clostridia</taxon>
        <taxon>Eubacteriales</taxon>
        <taxon>Oscillospiraceae</taxon>
        <taxon>Ruminococcus</taxon>
    </lineage>
</organism>
<dbReference type="OrthoDB" id="9770036at2"/>
<keyword evidence="2" id="KW-1003">Cell membrane</keyword>
<dbReference type="GO" id="GO:0022857">
    <property type="term" value="F:transmembrane transporter activity"/>
    <property type="evidence" value="ECO:0007669"/>
    <property type="project" value="TreeGrafter"/>
</dbReference>
<evidence type="ECO:0000313" key="10">
    <source>
        <dbReference type="EMBL" id="EGC03318.1"/>
    </source>
</evidence>
<dbReference type="PANTHER" id="PTHR30572">
    <property type="entry name" value="MEMBRANE COMPONENT OF TRANSPORTER-RELATED"/>
    <property type="match status" value="1"/>
</dbReference>
<evidence type="ECO:0000256" key="2">
    <source>
        <dbReference type="ARBA" id="ARBA00022475"/>
    </source>
</evidence>
<dbReference type="InterPro" id="IPR050250">
    <property type="entry name" value="Macrolide_Exporter_MacB"/>
</dbReference>
<dbReference type="STRING" id="246199.CUS_5508"/>
<name>E9SBM9_RUMAL</name>
<feature type="transmembrane region" description="Helical" evidence="7">
    <location>
        <begin position="307"/>
        <end position="333"/>
    </location>
</feature>
<gene>
    <name evidence="10" type="ORF">CUS_5508</name>
</gene>
<dbReference type="GO" id="GO:0005886">
    <property type="term" value="C:plasma membrane"/>
    <property type="evidence" value="ECO:0007669"/>
    <property type="project" value="UniProtKB-SubCell"/>
</dbReference>
<feature type="transmembrane region" description="Helical" evidence="7">
    <location>
        <begin position="356"/>
        <end position="382"/>
    </location>
</feature>
<evidence type="ECO:0000256" key="1">
    <source>
        <dbReference type="ARBA" id="ARBA00004651"/>
    </source>
</evidence>
<evidence type="ECO:0000256" key="3">
    <source>
        <dbReference type="ARBA" id="ARBA00022692"/>
    </source>
</evidence>
<keyword evidence="11" id="KW-1185">Reference proteome</keyword>
<feature type="transmembrane region" description="Helical" evidence="7">
    <location>
        <begin position="409"/>
        <end position="429"/>
    </location>
</feature>
<comment type="subcellular location">
    <subcellularLocation>
        <location evidence="1">Cell membrane</location>
        <topology evidence="1">Multi-pass membrane protein</topology>
    </subcellularLocation>
</comment>
<comment type="similarity">
    <text evidence="6">Belongs to the ABC-4 integral membrane protein family.</text>
</comment>
<feature type="domain" description="ABC3 transporter permease C-terminal" evidence="8">
    <location>
        <begin position="311"/>
        <end position="439"/>
    </location>
</feature>
<dbReference type="eggNOG" id="COG0577">
    <property type="taxonomic scope" value="Bacteria"/>
</dbReference>
<feature type="transmembrane region" description="Helical" evidence="7">
    <location>
        <begin position="21"/>
        <end position="42"/>
    </location>
</feature>
<dbReference type="eggNOG" id="COG4591">
    <property type="taxonomic scope" value="Bacteria"/>
</dbReference>
<evidence type="ECO:0000259" key="8">
    <source>
        <dbReference type="Pfam" id="PF02687"/>
    </source>
</evidence>
<keyword evidence="3 7" id="KW-0812">Transmembrane</keyword>
<dbReference type="InterPro" id="IPR025857">
    <property type="entry name" value="MacB_PCD"/>
</dbReference>
<evidence type="ECO:0000256" key="7">
    <source>
        <dbReference type="SAM" id="Phobius"/>
    </source>
</evidence>
<evidence type="ECO:0000256" key="6">
    <source>
        <dbReference type="ARBA" id="ARBA00038076"/>
    </source>
</evidence>
<dbReference type="EMBL" id="ADKM02000069">
    <property type="protein sequence ID" value="EGC03318.1"/>
    <property type="molecule type" value="Genomic_DNA"/>
</dbReference>
<comment type="caution">
    <text evidence="10">The sequence shown here is derived from an EMBL/GenBank/DDBJ whole genome shotgun (WGS) entry which is preliminary data.</text>
</comment>
<dbReference type="RefSeq" id="WP_002848926.1">
    <property type="nucleotide sequence ID" value="NZ_ADKM02000069.1"/>
</dbReference>
<dbReference type="PANTHER" id="PTHR30572:SF4">
    <property type="entry name" value="ABC TRANSPORTER PERMEASE YTRF"/>
    <property type="match status" value="1"/>
</dbReference>